<dbReference type="EC" id="5.2.1.8" evidence="3 6"/>
<dbReference type="PROSITE" id="PS50059">
    <property type="entry name" value="FKBP_PPIASE"/>
    <property type="match status" value="1"/>
</dbReference>
<comment type="caution">
    <text evidence="8">The sequence shown here is derived from an EMBL/GenBank/DDBJ whole genome shotgun (WGS) entry which is preliminary data.</text>
</comment>
<dbReference type="InterPro" id="IPR001179">
    <property type="entry name" value="PPIase_FKBP_dom"/>
</dbReference>
<evidence type="ECO:0000256" key="5">
    <source>
        <dbReference type="ARBA" id="ARBA00023235"/>
    </source>
</evidence>
<dbReference type="Gene3D" id="3.10.50.40">
    <property type="match status" value="2"/>
</dbReference>
<dbReference type="InterPro" id="IPR046357">
    <property type="entry name" value="PPIase_dom_sf"/>
</dbReference>
<name>A0ABU7ICP5_9SPHI</name>
<protein>
    <recommendedName>
        <fullName evidence="3 6">peptidylprolyl isomerase</fullName>
        <ecNumber evidence="3 6">5.2.1.8</ecNumber>
    </recommendedName>
</protein>
<dbReference type="GO" id="GO:0003755">
    <property type="term" value="F:peptidyl-prolyl cis-trans isomerase activity"/>
    <property type="evidence" value="ECO:0007669"/>
    <property type="project" value="UniProtKB-EC"/>
</dbReference>
<evidence type="ECO:0000259" key="7">
    <source>
        <dbReference type="PROSITE" id="PS50059"/>
    </source>
</evidence>
<evidence type="ECO:0000313" key="8">
    <source>
        <dbReference type="EMBL" id="MEE1947119.1"/>
    </source>
</evidence>
<dbReference type="Pfam" id="PF00254">
    <property type="entry name" value="FKBP_C"/>
    <property type="match status" value="2"/>
</dbReference>
<dbReference type="SUPFAM" id="SSF54534">
    <property type="entry name" value="FKBP-like"/>
    <property type="match status" value="2"/>
</dbReference>
<feature type="domain" description="PPIase FKBP-type" evidence="7">
    <location>
        <begin position="206"/>
        <end position="312"/>
    </location>
</feature>
<dbReference type="RefSeq" id="WP_330109404.1">
    <property type="nucleotide sequence ID" value="NZ_JAZDQT010000003.1"/>
</dbReference>
<keyword evidence="9" id="KW-1185">Reference proteome</keyword>
<evidence type="ECO:0000256" key="3">
    <source>
        <dbReference type="ARBA" id="ARBA00013194"/>
    </source>
</evidence>
<keyword evidence="4 6" id="KW-0697">Rotamase</keyword>
<evidence type="ECO:0000256" key="1">
    <source>
        <dbReference type="ARBA" id="ARBA00000971"/>
    </source>
</evidence>
<evidence type="ECO:0000313" key="9">
    <source>
        <dbReference type="Proteomes" id="UP001336835"/>
    </source>
</evidence>
<gene>
    <name evidence="8" type="ORF">VRU48_18480</name>
</gene>
<dbReference type="PANTHER" id="PTHR43811:SF19">
    <property type="entry name" value="39 KDA FK506-BINDING NUCLEAR PROTEIN"/>
    <property type="match status" value="1"/>
</dbReference>
<comment type="catalytic activity">
    <reaction evidence="1 6">
        <text>[protein]-peptidylproline (omega=180) = [protein]-peptidylproline (omega=0)</text>
        <dbReference type="Rhea" id="RHEA:16237"/>
        <dbReference type="Rhea" id="RHEA-COMP:10747"/>
        <dbReference type="Rhea" id="RHEA-COMP:10748"/>
        <dbReference type="ChEBI" id="CHEBI:83833"/>
        <dbReference type="ChEBI" id="CHEBI:83834"/>
        <dbReference type="EC" id="5.2.1.8"/>
    </reaction>
</comment>
<organism evidence="8 9">
    <name type="scientific">Pedobacter albus</name>
    <dbReference type="NCBI Taxonomy" id="3113905"/>
    <lineage>
        <taxon>Bacteria</taxon>
        <taxon>Pseudomonadati</taxon>
        <taxon>Bacteroidota</taxon>
        <taxon>Sphingobacteriia</taxon>
        <taxon>Sphingobacteriales</taxon>
        <taxon>Sphingobacteriaceae</taxon>
        <taxon>Pedobacter</taxon>
    </lineage>
</organism>
<dbReference type="PANTHER" id="PTHR43811">
    <property type="entry name" value="FKBP-TYPE PEPTIDYL-PROLYL CIS-TRANS ISOMERASE FKPA"/>
    <property type="match status" value="1"/>
</dbReference>
<comment type="similarity">
    <text evidence="2">Belongs to the FKBP-type PPIase family.</text>
</comment>
<evidence type="ECO:0000256" key="2">
    <source>
        <dbReference type="ARBA" id="ARBA00006577"/>
    </source>
</evidence>
<accession>A0ABU7ICP5</accession>
<dbReference type="EMBL" id="JAZDQT010000003">
    <property type="protein sequence ID" value="MEE1947119.1"/>
    <property type="molecule type" value="Genomic_DNA"/>
</dbReference>
<dbReference type="PROSITE" id="PS51257">
    <property type="entry name" value="PROKAR_LIPOPROTEIN"/>
    <property type="match status" value="1"/>
</dbReference>
<sequence>MKKSLVILLAATVGLAACNREKKGPGGLLYTIHHSDSKDKIKEGDIVKMDFVQKNDKDSVFFSTYENGIPQVFPVGKKSYAGDMNDVLYLFAEGDSATFKLNLDTMAFYQKQPKPEPFKNDKYMTFTVKIHKVFKKNANEPDSVFHKRANEYFQKDYQTTMDNMKKAEPAKIKAYIADKGLKTQTTPSGIEYVVVKEGTAEKAVTGDTLMVNYTGSLIKKDAKGKYKVFDSSDEKIAKEAKLQTGGRTFGPTKMVVGGSIPGFSEALTLVGKGGKVTVILPSRLAYGEQPIPQAGIGVNTPLAFDIEIVDIIKGKAPIAAPPVPVAAAPKK</sequence>
<evidence type="ECO:0000256" key="4">
    <source>
        <dbReference type="ARBA" id="ARBA00023110"/>
    </source>
</evidence>
<reference evidence="8 9" key="1">
    <citation type="submission" date="2024-01" db="EMBL/GenBank/DDBJ databases">
        <title>Pedobacter sp. nov., isolated from fresh soil.</title>
        <authorList>
            <person name="Le N.T.T."/>
        </authorList>
    </citation>
    <scope>NUCLEOTIDE SEQUENCE [LARGE SCALE GENOMIC DNA]</scope>
    <source>
        <strain evidence="8 9">KR3-3</strain>
    </source>
</reference>
<keyword evidence="5 6" id="KW-0413">Isomerase</keyword>
<evidence type="ECO:0000256" key="6">
    <source>
        <dbReference type="PROSITE-ProRule" id="PRU00277"/>
    </source>
</evidence>
<proteinExistence type="inferred from homology"/>
<dbReference type="Proteomes" id="UP001336835">
    <property type="component" value="Unassembled WGS sequence"/>
</dbReference>